<keyword evidence="2" id="KW-0378">Hydrolase</keyword>
<proteinExistence type="predicted"/>
<dbReference type="Gene3D" id="2.160.20.10">
    <property type="entry name" value="Single-stranded right-handed beta-helix, Pectin lyase-like"/>
    <property type="match status" value="1"/>
</dbReference>
<dbReference type="Proteomes" id="UP001178281">
    <property type="component" value="Unassembled WGS sequence"/>
</dbReference>
<dbReference type="InterPro" id="IPR012334">
    <property type="entry name" value="Pectin_lyas_fold"/>
</dbReference>
<comment type="caution">
    <text evidence="2">The sequence shown here is derived from an EMBL/GenBank/DDBJ whole genome shotgun (WGS) entry which is preliminary data.</text>
</comment>
<feature type="domain" description="Rhamnogalacturonase A/B/Epimerase-like pectate lyase" evidence="1">
    <location>
        <begin position="51"/>
        <end position="118"/>
    </location>
</feature>
<dbReference type="EMBL" id="JAUTIX010000004">
    <property type="protein sequence ID" value="MDP0398834.1"/>
    <property type="molecule type" value="Genomic_DNA"/>
</dbReference>
<dbReference type="AlphaFoldDB" id="A0AA90NIY1"/>
<dbReference type="InterPro" id="IPR024535">
    <property type="entry name" value="RHGA/B-epi-like_pectate_lyase"/>
</dbReference>
<gene>
    <name evidence="2" type="ORF">Q7X28_12950</name>
</gene>
<dbReference type="InterPro" id="IPR011050">
    <property type="entry name" value="Pectin_lyase_fold/virulence"/>
</dbReference>
<dbReference type="Pfam" id="PF12708">
    <property type="entry name" value="Pect-lyase_RHGA_epim"/>
    <property type="match status" value="1"/>
</dbReference>
<dbReference type="SUPFAM" id="SSF51126">
    <property type="entry name" value="Pectin lyase-like"/>
    <property type="match status" value="1"/>
</dbReference>
<keyword evidence="3" id="KW-1185">Reference proteome</keyword>
<accession>A0AA90NIY1</accession>
<name>A0AA90NIY1_9ACTN</name>
<organism evidence="2 3">
    <name type="scientific">Tsukamurella strandjordii</name>
    <dbReference type="NCBI Taxonomy" id="147577"/>
    <lineage>
        <taxon>Bacteria</taxon>
        <taxon>Bacillati</taxon>
        <taxon>Actinomycetota</taxon>
        <taxon>Actinomycetes</taxon>
        <taxon>Mycobacteriales</taxon>
        <taxon>Tsukamurellaceae</taxon>
        <taxon>Tsukamurella</taxon>
    </lineage>
</organism>
<dbReference type="GO" id="GO:0016787">
    <property type="term" value="F:hydrolase activity"/>
    <property type="evidence" value="ECO:0007669"/>
    <property type="project" value="UniProtKB-KW"/>
</dbReference>
<reference evidence="2" key="1">
    <citation type="submission" date="2023-08" db="EMBL/GenBank/DDBJ databases">
        <title>The draft genome of Tsukamurella strandjordii strain 050030.</title>
        <authorList>
            <person name="Zhao F."/>
            <person name="Feng Y."/>
            <person name="Zong Z."/>
        </authorList>
    </citation>
    <scope>NUCLEOTIDE SEQUENCE</scope>
    <source>
        <strain evidence="2">050030</strain>
    </source>
</reference>
<sequence>MGEDEAEGREGVLSRRLLLGLGVGAAATTAAACRSSAEPPTPVDPGPDGRISIASYGAVGDGKADATAAFDAAVRAAAGKAPIYVPPGAYRVTRFPDLPDFTTIIGAGADLSTVVYDGEGTLITLRDRHRVAFSRMGFHLTGAKATAVQLANSFRCSFDAVTLRGEHNAETAPRFHGQRGVVMEENTGGTSFINSDINNFGVGITTKCIQNYVTACKFANNRISILGSGADHNAGLSLTNVELVGTGDPRVTETHIRVEGAANDWFLTNCWFEGCDTGLAIGDANGGPAQLGLVNVKIGARKVGIDLRYCRQPYLANVAFDTDTGTTAPPIPVRIDDTGCPQGTAVNLISGAAEDVSLSLFPEGWSVQGRYGVRGSTVLGPMLMRAPTVADSPAAGPVIRSDDGAYWQLVVDARGALSTKPLGSKPPR</sequence>
<evidence type="ECO:0000313" key="3">
    <source>
        <dbReference type="Proteomes" id="UP001178281"/>
    </source>
</evidence>
<evidence type="ECO:0000313" key="2">
    <source>
        <dbReference type="EMBL" id="MDP0398834.1"/>
    </source>
</evidence>
<protein>
    <submittedName>
        <fullName evidence="2">Glycosyl hydrolase family 28-related protein</fullName>
    </submittedName>
</protein>
<evidence type="ECO:0000259" key="1">
    <source>
        <dbReference type="Pfam" id="PF12708"/>
    </source>
</evidence>
<dbReference type="RefSeq" id="WP_305111601.1">
    <property type="nucleotide sequence ID" value="NZ_JAUTIX010000004.1"/>
</dbReference>